<dbReference type="Proteomes" id="UP000827986">
    <property type="component" value="Unassembled WGS sequence"/>
</dbReference>
<feature type="region of interest" description="Disordered" evidence="1">
    <location>
        <begin position="40"/>
        <end position="87"/>
    </location>
</feature>
<protein>
    <submittedName>
        <fullName evidence="2">Uncharacterized protein</fullName>
    </submittedName>
</protein>
<dbReference type="EMBL" id="JAHDVG010000487">
    <property type="protein sequence ID" value="KAH1166144.1"/>
    <property type="molecule type" value="Genomic_DNA"/>
</dbReference>
<gene>
    <name evidence="2" type="ORF">KIL84_015316</name>
</gene>
<reference evidence="2" key="1">
    <citation type="submission" date="2021-09" db="EMBL/GenBank/DDBJ databases">
        <title>The genome of Mauremys mutica provides insights into the evolution of semi-aquatic lifestyle.</title>
        <authorList>
            <person name="Gong S."/>
            <person name="Gao Y."/>
        </authorList>
    </citation>
    <scope>NUCLEOTIDE SEQUENCE</scope>
    <source>
        <strain evidence="2">MM-2020</strain>
        <tissue evidence="2">Muscle</tissue>
    </source>
</reference>
<dbReference type="AlphaFoldDB" id="A0A9D3WQI0"/>
<evidence type="ECO:0000256" key="1">
    <source>
        <dbReference type="SAM" id="MobiDB-lite"/>
    </source>
</evidence>
<organism evidence="2 3">
    <name type="scientific">Mauremys mutica</name>
    <name type="common">yellowpond turtle</name>
    <dbReference type="NCBI Taxonomy" id="74926"/>
    <lineage>
        <taxon>Eukaryota</taxon>
        <taxon>Metazoa</taxon>
        <taxon>Chordata</taxon>
        <taxon>Craniata</taxon>
        <taxon>Vertebrata</taxon>
        <taxon>Euteleostomi</taxon>
        <taxon>Archelosauria</taxon>
        <taxon>Testudinata</taxon>
        <taxon>Testudines</taxon>
        <taxon>Cryptodira</taxon>
        <taxon>Durocryptodira</taxon>
        <taxon>Testudinoidea</taxon>
        <taxon>Geoemydidae</taxon>
        <taxon>Geoemydinae</taxon>
        <taxon>Mauremys</taxon>
    </lineage>
</organism>
<evidence type="ECO:0000313" key="2">
    <source>
        <dbReference type="EMBL" id="KAH1166144.1"/>
    </source>
</evidence>
<comment type="caution">
    <text evidence="2">The sequence shown here is derived from an EMBL/GenBank/DDBJ whole genome shotgun (WGS) entry which is preliminary data.</text>
</comment>
<accession>A0A9D3WQI0</accession>
<evidence type="ECO:0000313" key="3">
    <source>
        <dbReference type="Proteomes" id="UP000827986"/>
    </source>
</evidence>
<sequence>MHGWLVHPSGSSESSHFIAYLCFSKAMNCSHPTPFHYQRPEAVTPPARGHRERYAVSSPQRGDQPVSAASRRGADVNNSYPPPAPSGQLCRRGGCKLYGRRARRSRRSGAGFPGGREPGRRWSGHARRCRLRAEVGGFRGSRRRGARAGGRVCGQRLTMAGALVPPAEPPGRTPPAAGFLSLSCRAGSARRCARPAGRRA</sequence>
<name>A0A9D3WQI0_9SAUR</name>
<feature type="region of interest" description="Disordered" evidence="1">
    <location>
        <begin position="101"/>
        <end position="123"/>
    </location>
</feature>
<proteinExistence type="predicted"/>
<keyword evidence="3" id="KW-1185">Reference proteome</keyword>